<reference evidence="3 4" key="1">
    <citation type="submission" date="2017-09" db="EMBL/GenBank/DDBJ databases">
        <title>Genomics of the genus Arcobacter.</title>
        <authorList>
            <person name="Perez-Cataluna A."/>
            <person name="Figueras M.J."/>
            <person name="Salas-Masso N."/>
        </authorList>
    </citation>
    <scope>NUCLEOTIDE SEQUENCE [LARGE SCALE GENOMIC DNA]</scope>
    <source>
        <strain evidence="3 4">F156-34</strain>
    </source>
</reference>
<feature type="domain" description="DUF2062" evidence="2">
    <location>
        <begin position="25"/>
        <end position="162"/>
    </location>
</feature>
<name>A0A4Q1AXF8_9BACT</name>
<keyword evidence="1" id="KW-1133">Transmembrane helix</keyword>
<dbReference type="PANTHER" id="PTHR40547">
    <property type="entry name" value="SLL0298 PROTEIN"/>
    <property type="match status" value="1"/>
</dbReference>
<dbReference type="GO" id="GO:0005524">
    <property type="term" value="F:ATP binding"/>
    <property type="evidence" value="ECO:0007669"/>
    <property type="project" value="UniProtKB-KW"/>
</dbReference>
<keyword evidence="3" id="KW-0547">Nucleotide-binding</keyword>
<gene>
    <name evidence="3" type="ORF">CP965_00765</name>
</gene>
<sequence length="164" mass="18973">MSLPRKKLKKVLPSHEKIKEQKLLKIFGNFLHKREIWSLSRKKVVGGVLVGIFVACLPMPLQVVLVTLLAIYFSVNLPISFLLIFTSNPLTMPILFYFEYKIGNIILGNTDYIEFNFESMYDNFDQIAISLWIGAITFGIFASIICAIFVNYFWIISVKRSRKR</sequence>
<dbReference type="Pfam" id="PF09835">
    <property type="entry name" value="DUF2062"/>
    <property type="match status" value="1"/>
</dbReference>
<evidence type="ECO:0000313" key="3">
    <source>
        <dbReference type="EMBL" id="RXK14013.1"/>
    </source>
</evidence>
<dbReference type="OrthoDB" id="9794343at2"/>
<dbReference type="AlphaFoldDB" id="A0A4Q1AXF8"/>
<dbReference type="EMBL" id="NXIE01000001">
    <property type="protein sequence ID" value="RXK14013.1"/>
    <property type="molecule type" value="Genomic_DNA"/>
</dbReference>
<keyword evidence="4" id="KW-1185">Reference proteome</keyword>
<feature type="transmembrane region" description="Helical" evidence="1">
    <location>
        <begin position="44"/>
        <end position="73"/>
    </location>
</feature>
<evidence type="ECO:0000259" key="2">
    <source>
        <dbReference type="Pfam" id="PF09835"/>
    </source>
</evidence>
<proteinExistence type="predicted"/>
<dbReference type="InterPro" id="IPR018639">
    <property type="entry name" value="DUF2062"/>
</dbReference>
<accession>A0A4Q1AXF8</accession>
<evidence type="ECO:0000256" key="1">
    <source>
        <dbReference type="SAM" id="Phobius"/>
    </source>
</evidence>
<organism evidence="3 4">
    <name type="scientific">Halarcobacter mediterraneus</name>
    <dbReference type="NCBI Taxonomy" id="2023153"/>
    <lineage>
        <taxon>Bacteria</taxon>
        <taxon>Pseudomonadati</taxon>
        <taxon>Campylobacterota</taxon>
        <taxon>Epsilonproteobacteria</taxon>
        <taxon>Campylobacterales</taxon>
        <taxon>Arcobacteraceae</taxon>
        <taxon>Halarcobacter</taxon>
    </lineage>
</organism>
<protein>
    <submittedName>
        <fullName evidence="3">ATP-binding protein</fullName>
    </submittedName>
</protein>
<keyword evidence="1" id="KW-0812">Transmembrane</keyword>
<comment type="caution">
    <text evidence="3">The sequence shown here is derived from an EMBL/GenBank/DDBJ whole genome shotgun (WGS) entry which is preliminary data.</text>
</comment>
<keyword evidence="3" id="KW-0067">ATP-binding</keyword>
<dbReference type="Proteomes" id="UP000289718">
    <property type="component" value="Unassembled WGS sequence"/>
</dbReference>
<feature type="transmembrane region" description="Helical" evidence="1">
    <location>
        <begin position="129"/>
        <end position="154"/>
    </location>
</feature>
<keyword evidence="1" id="KW-0472">Membrane</keyword>
<evidence type="ECO:0000313" key="4">
    <source>
        <dbReference type="Proteomes" id="UP000289718"/>
    </source>
</evidence>
<dbReference type="PANTHER" id="PTHR40547:SF1">
    <property type="entry name" value="SLL0298 PROTEIN"/>
    <property type="match status" value="1"/>
</dbReference>